<evidence type="ECO:0000256" key="5">
    <source>
        <dbReference type="ARBA" id="ARBA00022989"/>
    </source>
</evidence>
<keyword evidence="3" id="KW-0813">Transport</keyword>
<dbReference type="RefSeq" id="WP_158421933.1">
    <property type="nucleotide sequence ID" value="NZ_JAOQJL010000021.1"/>
</dbReference>
<feature type="transmembrane region" description="Helical" evidence="7">
    <location>
        <begin position="168"/>
        <end position="185"/>
    </location>
</feature>
<feature type="transmembrane region" description="Helical" evidence="7">
    <location>
        <begin position="50"/>
        <end position="69"/>
    </location>
</feature>
<dbReference type="NCBIfam" id="TIGR00801">
    <property type="entry name" value="ncs2"/>
    <property type="match status" value="1"/>
</dbReference>
<dbReference type="EMBL" id="JAOQJL010000021">
    <property type="protein sequence ID" value="MCU6766014.1"/>
    <property type="molecule type" value="Genomic_DNA"/>
</dbReference>
<name>A0ABT2TUW7_9FIRM</name>
<evidence type="ECO:0000256" key="2">
    <source>
        <dbReference type="ARBA" id="ARBA00008821"/>
    </source>
</evidence>
<comment type="similarity">
    <text evidence="2">Belongs to the nucleobase:cation symporter-2 (NCS2) (TC 2.A.40) family.</text>
</comment>
<feature type="transmembrane region" description="Helical" evidence="7">
    <location>
        <begin position="76"/>
        <end position="96"/>
    </location>
</feature>
<keyword evidence="4 7" id="KW-0812">Transmembrane</keyword>
<dbReference type="Proteomes" id="UP001652409">
    <property type="component" value="Unassembled WGS sequence"/>
</dbReference>
<feature type="transmembrane region" description="Helical" evidence="7">
    <location>
        <begin position="20"/>
        <end position="44"/>
    </location>
</feature>
<dbReference type="PANTHER" id="PTHR42810">
    <property type="entry name" value="PURINE PERMEASE C1399.01C-RELATED"/>
    <property type="match status" value="1"/>
</dbReference>
<proteinExistence type="inferred from homology"/>
<feature type="transmembrane region" description="Helical" evidence="7">
    <location>
        <begin position="326"/>
        <end position="344"/>
    </location>
</feature>
<keyword evidence="9" id="KW-1185">Reference proteome</keyword>
<evidence type="ECO:0000256" key="3">
    <source>
        <dbReference type="ARBA" id="ARBA00022448"/>
    </source>
</evidence>
<feature type="transmembrane region" description="Helical" evidence="7">
    <location>
        <begin position="387"/>
        <end position="406"/>
    </location>
</feature>
<feature type="transmembrane region" description="Helical" evidence="7">
    <location>
        <begin position="350"/>
        <end position="375"/>
    </location>
</feature>
<feature type="transmembrane region" description="Helical" evidence="7">
    <location>
        <begin position="412"/>
        <end position="432"/>
    </location>
</feature>
<feature type="transmembrane region" description="Helical" evidence="7">
    <location>
        <begin position="108"/>
        <end position="128"/>
    </location>
</feature>
<feature type="transmembrane region" description="Helical" evidence="7">
    <location>
        <begin position="192"/>
        <end position="209"/>
    </location>
</feature>
<dbReference type="PANTHER" id="PTHR42810:SF2">
    <property type="entry name" value="PURINE PERMEASE C1399.01C-RELATED"/>
    <property type="match status" value="1"/>
</dbReference>
<accession>A0ABT2TUW7</accession>
<comment type="subcellular location">
    <subcellularLocation>
        <location evidence="1">Membrane</location>
        <topology evidence="1">Multi-pass membrane protein</topology>
    </subcellularLocation>
</comment>
<dbReference type="InterPro" id="IPR006042">
    <property type="entry name" value="Xan_ur_permease"/>
</dbReference>
<reference evidence="8 9" key="1">
    <citation type="journal article" date="2021" name="ISME Commun">
        <title>Automated analysis of genomic sequences facilitates high-throughput and comprehensive description of bacteria.</title>
        <authorList>
            <person name="Hitch T.C.A."/>
        </authorList>
    </citation>
    <scope>NUCLEOTIDE SEQUENCE [LARGE SCALE GENOMIC DNA]</scope>
    <source>
        <strain evidence="8 9">Sanger_23</strain>
    </source>
</reference>
<evidence type="ECO:0000256" key="4">
    <source>
        <dbReference type="ARBA" id="ARBA00022692"/>
    </source>
</evidence>
<dbReference type="Pfam" id="PF00860">
    <property type="entry name" value="Xan_ur_permease"/>
    <property type="match status" value="1"/>
</dbReference>
<evidence type="ECO:0000256" key="1">
    <source>
        <dbReference type="ARBA" id="ARBA00004141"/>
    </source>
</evidence>
<comment type="caution">
    <text evidence="8">The sequence shown here is derived from an EMBL/GenBank/DDBJ whole genome shotgun (WGS) entry which is preliminary data.</text>
</comment>
<keyword evidence="5 7" id="KW-1133">Transmembrane helix</keyword>
<evidence type="ECO:0000313" key="8">
    <source>
        <dbReference type="EMBL" id="MCU6766014.1"/>
    </source>
</evidence>
<feature type="transmembrane region" description="Helical" evidence="7">
    <location>
        <begin position="221"/>
        <end position="241"/>
    </location>
</feature>
<dbReference type="InterPro" id="IPR006043">
    <property type="entry name" value="NCS2"/>
</dbReference>
<feature type="transmembrane region" description="Helical" evidence="7">
    <location>
        <begin position="140"/>
        <end position="162"/>
    </location>
</feature>
<organism evidence="8 9">
    <name type="scientific">Blautia ammoniilytica</name>
    <dbReference type="NCBI Taxonomy" id="2981782"/>
    <lineage>
        <taxon>Bacteria</taxon>
        <taxon>Bacillati</taxon>
        <taxon>Bacillota</taxon>
        <taxon>Clostridia</taxon>
        <taxon>Lachnospirales</taxon>
        <taxon>Lachnospiraceae</taxon>
        <taxon>Blautia</taxon>
    </lineage>
</organism>
<evidence type="ECO:0000256" key="6">
    <source>
        <dbReference type="ARBA" id="ARBA00023136"/>
    </source>
</evidence>
<evidence type="ECO:0000256" key="7">
    <source>
        <dbReference type="SAM" id="Phobius"/>
    </source>
</evidence>
<sequence>MKFRIEGIYDARKLGIPQMLILGLQHMFAMFGATILVPILVNNYFHGEGLTVQVTLFCAGFGTLLFHVLTKMKVPAFLGSSFAFLGGFSTVAELDTGIFKNMSYGEKLPYACGGVVVAGLLYLVLALIIKLIGVKRVMRYLPPVVTGPIIICIGLSLTPSAINNASQNWILALIALATIIFFNIWGVGMFRIIPILMGIIVSYIAALIMNACGMTNADGSAILSFAGVASAPIVGVPKFFLCKFNLTSILAMAPIAIASMMEHVGDISAISATVNRNYIEDPGLHRTLLGDGLATALAGFVGGPANTTYGENTSVLALSRVYDPKVIRLAAIYAVILSFIPKVSELIGSLPSAIIGGISFILYGMISAVGIRNVVENKVDLTKSRNLVITAVILVCGLGFSNGLTFTVAGAHITLTGLALAAIAGIALNAILPGNDYQFESSKKEVMEDD</sequence>
<protein>
    <submittedName>
        <fullName evidence="8">Uracil-xanthine permease family protein</fullName>
    </submittedName>
</protein>
<gene>
    <name evidence="8" type="ORF">OCV61_11395</name>
</gene>
<keyword evidence="6 7" id="KW-0472">Membrane</keyword>
<evidence type="ECO:0000313" key="9">
    <source>
        <dbReference type="Proteomes" id="UP001652409"/>
    </source>
</evidence>